<dbReference type="AlphaFoldDB" id="A0A9D2SFP4"/>
<dbReference type="EMBL" id="DWXG01000077">
    <property type="protein sequence ID" value="HJB98744.1"/>
    <property type="molecule type" value="Genomic_DNA"/>
</dbReference>
<evidence type="ECO:0000256" key="1">
    <source>
        <dbReference type="ARBA" id="ARBA00011046"/>
    </source>
</evidence>
<comment type="caution">
    <text evidence="5">The sequence shown here is derived from an EMBL/GenBank/DDBJ whole genome shotgun (WGS) entry which is preliminary data.</text>
</comment>
<dbReference type="SUPFAM" id="SSF46785">
    <property type="entry name" value="Winged helix' DNA-binding domain"/>
    <property type="match status" value="1"/>
</dbReference>
<reference evidence="5" key="2">
    <citation type="submission" date="2021-04" db="EMBL/GenBank/DDBJ databases">
        <authorList>
            <person name="Gilroy R."/>
        </authorList>
    </citation>
    <scope>NUCLEOTIDE SEQUENCE</scope>
    <source>
        <strain evidence="5">CHK185-1770</strain>
    </source>
</reference>
<evidence type="ECO:0000313" key="6">
    <source>
        <dbReference type="Proteomes" id="UP000826793"/>
    </source>
</evidence>
<gene>
    <name evidence="5" type="ORF">H9710_09230</name>
</gene>
<keyword evidence="2" id="KW-0805">Transcription regulation</keyword>
<dbReference type="GO" id="GO:0003677">
    <property type="term" value="F:DNA binding"/>
    <property type="evidence" value="ECO:0007669"/>
    <property type="project" value="UniProtKB-KW"/>
</dbReference>
<evidence type="ECO:0000313" key="5">
    <source>
        <dbReference type="EMBL" id="HJB98744.1"/>
    </source>
</evidence>
<keyword evidence="4" id="KW-0804">Transcription</keyword>
<evidence type="ECO:0000256" key="4">
    <source>
        <dbReference type="ARBA" id="ARBA00023163"/>
    </source>
</evidence>
<evidence type="ECO:0000256" key="3">
    <source>
        <dbReference type="ARBA" id="ARBA00023125"/>
    </source>
</evidence>
<dbReference type="GO" id="GO:0045892">
    <property type="term" value="P:negative regulation of DNA-templated transcription"/>
    <property type="evidence" value="ECO:0007669"/>
    <property type="project" value="InterPro"/>
</dbReference>
<dbReference type="Pfam" id="PF03965">
    <property type="entry name" value="Penicillinase_R"/>
    <property type="match status" value="1"/>
</dbReference>
<sequence length="130" mass="15326">MDRVSLTKREEELMSFLWDFGEPLTVRAMLDFCPKRTWSDNYLNVMIRSLEKKGAIEACDMMRYSRQYARAFRPVLGWEEYYIYMAVNHGADAALLAQAAVAFVLREKPENMDQLLQELEKVLEEYRKNG</sequence>
<evidence type="ECO:0000256" key="2">
    <source>
        <dbReference type="ARBA" id="ARBA00023015"/>
    </source>
</evidence>
<name>A0A9D2SFP4_9FIRM</name>
<reference evidence="5" key="1">
    <citation type="journal article" date="2021" name="PeerJ">
        <title>Extensive microbial diversity within the chicken gut microbiome revealed by metagenomics and culture.</title>
        <authorList>
            <person name="Gilroy R."/>
            <person name="Ravi A."/>
            <person name="Getino M."/>
            <person name="Pursley I."/>
            <person name="Horton D.L."/>
            <person name="Alikhan N.F."/>
            <person name="Baker D."/>
            <person name="Gharbi K."/>
            <person name="Hall N."/>
            <person name="Watson M."/>
            <person name="Adriaenssens E.M."/>
            <person name="Foster-Nyarko E."/>
            <person name="Jarju S."/>
            <person name="Secka A."/>
            <person name="Antonio M."/>
            <person name="Oren A."/>
            <person name="Chaudhuri R.R."/>
            <person name="La Ragione R."/>
            <person name="Hildebrand F."/>
            <person name="Pallen M.J."/>
        </authorList>
    </citation>
    <scope>NUCLEOTIDE SEQUENCE</scope>
    <source>
        <strain evidence="5">CHK185-1770</strain>
    </source>
</reference>
<proteinExistence type="inferred from homology"/>
<protein>
    <submittedName>
        <fullName evidence="5">BlaI/MecI/CopY family transcriptional regulator</fullName>
    </submittedName>
</protein>
<accession>A0A9D2SFP4</accession>
<dbReference type="InterPro" id="IPR005650">
    <property type="entry name" value="BlaI_family"/>
</dbReference>
<dbReference type="Proteomes" id="UP000826793">
    <property type="component" value="Unassembled WGS sequence"/>
</dbReference>
<dbReference type="InterPro" id="IPR036388">
    <property type="entry name" value="WH-like_DNA-bd_sf"/>
</dbReference>
<keyword evidence="3" id="KW-0238">DNA-binding</keyword>
<organism evidence="5 6">
    <name type="scientific">Candidatus Acutalibacter pullicola</name>
    <dbReference type="NCBI Taxonomy" id="2838417"/>
    <lineage>
        <taxon>Bacteria</taxon>
        <taxon>Bacillati</taxon>
        <taxon>Bacillota</taxon>
        <taxon>Clostridia</taxon>
        <taxon>Eubacteriales</taxon>
        <taxon>Acutalibacteraceae</taxon>
        <taxon>Acutalibacter</taxon>
    </lineage>
</organism>
<dbReference type="InterPro" id="IPR036390">
    <property type="entry name" value="WH_DNA-bd_sf"/>
</dbReference>
<dbReference type="Gene3D" id="1.10.10.10">
    <property type="entry name" value="Winged helix-like DNA-binding domain superfamily/Winged helix DNA-binding domain"/>
    <property type="match status" value="1"/>
</dbReference>
<comment type="similarity">
    <text evidence="1">Belongs to the BlaI transcriptional regulatory family.</text>
</comment>